<comment type="subcellular location">
    <subcellularLocation>
        <location evidence="1">Membrane</location>
        <topology evidence="1">Multi-pass membrane protein</topology>
    </subcellularLocation>
</comment>
<feature type="transmembrane region" description="Helical" evidence="9">
    <location>
        <begin position="158"/>
        <end position="178"/>
    </location>
</feature>
<evidence type="ECO:0008006" key="12">
    <source>
        <dbReference type="Google" id="ProtNLM"/>
    </source>
</evidence>
<evidence type="ECO:0000256" key="4">
    <source>
        <dbReference type="ARBA" id="ARBA00022692"/>
    </source>
</evidence>
<evidence type="ECO:0000256" key="9">
    <source>
        <dbReference type="SAM" id="Phobius"/>
    </source>
</evidence>
<feature type="transmembrane region" description="Helical" evidence="9">
    <location>
        <begin position="260"/>
        <end position="282"/>
    </location>
</feature>
<keyword evidence="4 9" id="KW-0812">Transmembrane</keyword>
<organism evidence="10 11">
    <name type="scientific">Sporothrix eucalyptigena</name>
    <dbReference type="NCBI Taxonomy" id="1812306"/>
    <lineage>
        <taxon>Eukaryota</taxon>
        <taxon>Fungi</taxon>
        <taxon>Dikarya</taxon>
        <taxon>Ascomycota</taxon>
        <taxon>Pezizomycotina</taxon>
        <taxon>Sordariomycetes</taxon>
        <taxon>Sordariomycetidae</taxon>
        <taxon>Ophiostomatales</taxon>
        <taxon>Ophiostomataceae</taxon>
        <taxon>Sporothrix</taxon>
    </lineage>
</organism>
<dbReference type="EMBL" id="CAWUHD010000038">
    <property type="protein sequence ID" value="CAK7221061.1"/>
    <property type="molecule type" value="Genomic_DNA"/>
</dbReference>
<proteinExistence type="inferred from homology"/>
<feature type="transmembrane region" description="Helical" evidence="9">
    <location>
        <begin position="411"/>
        <end position="439"/>
    </location>
</feature>
<evidence type="ECO:0000313" key="10">
    <source>
        <dbReference type="EMBL" id="CAK7221061.1"/>
    </source>
</evidence>
<feature type="transmembrane region" description="Helical" evidence="9">
    <location>
        <begin position="118"/>
        <end position="137"/>
    </location>
</feature>
<dbReference type="Gene3D" id="1.10.4160.10">
    <property type="entry name" value="Hydantoin permease"/>
    <property type="match status" value="1"/>
</dbReference>
<evidence type="ECO:0000256" key="5">
    <source>
        <dbReference type="ARBA" id="ARBA00022989"/>
    </source>
</evidence>
<keyword evidence="11" id="KW-1185">Reference proteome</keyword>
<gene>
    <name evidence="10" type="ORF">SEUCBS140593_004444</name>
</gene>
<sequence>MASVDPEKGMLPGSSGDAITPAAGSDVEVGSSQEYKGVHDTAEVHDDFHVPTVGQSFWQKLSSAGFEMRGVEPVPVEKRTDTRYLNVFTIFGTSMTSLLPVGIGAATTIGYGLSLRDAALMTVFLQFFFGLPAAYIITLGPLTGMRQMIQSRYCFGKYINILTTIVVTLTVGGFAVTGSVNGAECLAVVREDTLSVDGAIAIIMVCAMVLSCMGYRVLHAFTRWAWIPTLFALIVLVGCAGDQLWQQTPQAVTTHSSQGYLGIVALLAGNMVTWANVASDYACYMPPTAPRFRVAMYCLFGVAGPFSLLMVLGAAIGGAMPQIPAWLDAYESGGTGAVLGVILITRLGDFGRFILVILGMSVLATCARDIYTVSFNVMCILPWLRRVPRVVLAVVATGAIIGVAHKAAEDIVNAIITFLSIIGYYAGSSITCFLIEFLYFRKGNPASFDPAIWDDSRKLPTGLSALVGVLVPWALIAPSMSQDWYTGPIASKVGDLGFEFAVVVAALVYPPVRALEIKIRGRL</sequence>
<comment type="caution">
    <text evidence="10">The sequence shown here is derived from an EMBL/GenBank/DDBJ whole genome shotgun (WGS) entry which is preliminary data.</text>
</comment>
<feature type="transmembrane region" description="Helical" evidence="9">
    <location>
        <begin position="459"/>
        <end position="476"/>
    </location>
</feature>
<dbReference type="InterPro" id="IPR026030">
    <property type="entry name" value="Pur-cyt_permease_Fcy2/21/22"/>
</dbReference>
<name>A0ABP0BPM5_9PEZI</name>
<feature type="transmembrane region" description="Helical" evidence="9">
    <location>
        <begin position="87"/>
        <end position="112"/>
    </location>
</feature>
<feature type="transmembrane region" description="Helical" evidence="9">
    <location>
        <begin position="496"/>
        <end position="515"/>
    </location>
</feature>
<evidence type="ECO:0000256" key="6">
    <source>
        <dbReference type="ARBA" id="ARBA00023136"/>
    </source>
</evidence>
<keyword evidence="5 9" id="KW-1133">Transmembrane helix</keyword>
<evidence type="ECO:0000256" key="2">
    <source>
        <dbReference type="ARBA" id="ARBA00008974"/>
    </source>
</evidence>
<feature type="transmembrane region" description="Helical" evidence="9">
    <location>
        <begin position="225"/>
        <end position="245"/>
    </location>
</feature>
<dbReference type="PANTHER" id="PTHR31806">
    <property type="entry name" value="PURINE-CYTOSINE PERMEASE FCY2-RELATED"/>
    <property type="match status" value="1"/>
</dbReference>
<feature type="transmembrane region" description="Helical" evidence="9">
    <location>
        <begin position="387"/>
        <end position="405"/>
    </location>
</feature>
<dbReference type="Proteomes" id="UP001642482">
    <property type="component" value="Unassembled WGS sequence"/>
</dbReference>
<evidence type="ECO:0000256" key="1">
    <source>
        <dbReference type="ARBA" id="ARBA00004141"/>
    </source>
</evidence>
<accession>A0ABP0BPM5</accession>
<protein>
    <recommendedName>
        <fullName evidence="12">Purine-cytosine permease</fullName>
    </recommendedName>
</protein>
<reference evidence="10 11" key="1">
    <citation type="submission" date="2024-01" db="EMBL/GenBank/DDBJ databases">
        <authorList>
            <person name="Allen C."/>
            <person name="Tagirdzhanova G."/>
        </authorList>
    </citation>
    <scope>NUCLEOTIDE SEQUENCE [LARGE SCALE GENOMIC DNA]</scope>
</reference>
<feature type="transmembrane region" description="Helical" evidence="9">
    <location>
        <begin position="337"/>
        <end position="366"/>
    </location>
</feature>
<dbReference type="PANTHER" id="PTHR31806:SF5">
    <property type="entry name" value="PURINE-CYTOSINE PERMEASE FCY21"/>
    <property type="match status" value="1"/>
</dbReference>
<dbReference type="InterPro" id="IPR001248">
    <property type="entry name" value="Pur-cyt_permease"/>
</dbReference>
<dbReference type="PIRSF" id="PIRSF002744">
    <property type="entry name" value="Pur-cyt_permease"/>
    <property type="match status" value="1"/>
</dbReference>
<feature type="transmembrane region" description="Helical" evidence="9">
    <location>
        <begin position="198"/>
        <end position="218"/>
    </location>
</feature>
<evidence type="ECO:0000256" key="3">
    <source>
        <dbReference type="ARBA" id="ARBA00022448"/>
    </source>
</evidence>
<evidence type="ECO:0000313" key="11">
    <source>
        <dbReference type="Proteomes" id="UP001642482"/>
    </source>
</evidence>
<evidence type="ECO:0000256" key="8">
    <source>
        <dbReference type="SAM" id="MobiDB-lite"/>
    </source>
</evidence>
<dbReference type="Pfam" id="PF02133">
    <property type="entry name" value="Transp_cyt_pur"/>
    <property type="match status" value="1"/>
</dbReference>
<keyword evidence="3 7" id="KW-0813">Transport</keyword>
<evidence type="ECO:0000256" key="7">
    <source>
        <dbReference type="PIRNR" id="PIRNR002744"/>
    </source>
</evidence>
<keyword evidence="6 7" id="KW-0472">Membrane</keyword>
<feature type="transmembrane region" description="Helical" evidence="9">
    <location>
        <begin position="294"/>
        <end position="317"/>
    </location>
</feature>
<comment type="similarity">
    <text evidence="2 7">Belongs to the purine-cytosine permease (2.A.39) family.</text>
</comment>
<feature type="region of interest" description="Disordered" evidence="8">
    <location>
        <begin position="1"/>
        <end position="32"/>
    </location>
</feature>